<accession>A0A2W5AUY5</accession>
<proteinExistence type="predicted"/>
<dbReference type="Proteomes" id="UP000249555">
    <property type="component" value="Unassembled WGS sequence"/>
</dbReference>
<comment type="caution">
    <text evidence="1">The sequence shown here is derived from an EMBL/GenBank/DDBJ whole genome shotgun (WGS) entry which is preliminary data.</text>
</comment>
<evidence type="ECO:0000313" key="1">
    <source>
        <dbReference type="EMBL" id="PZO74835.1"/>
    </source>
</evidence>
<organism evidence="1 2">
    <name type="scientific">Sphingomonas taxi</name>
    <dbReference type="NCBI Taxonomy" id="1549858"/>
    <lineage>
        <taxon>Bacteria</taxon>
        <taxon>Pseudomonadati</taxon>
        <taxon>Pseudomonadota</taxon>
        <taxon>Alphaproteobacteria</taxon>
        <taxon>Sphingomonadales</taxon>
        <taxon>Sphingomonadaceae</taxon>
        <taxon>Sphingomonas</taxon>
    </lineage>
</organism>
<evidence type="ECO:0000313" key="2">
    <source>
        <dbReference type="Proteomes" id="UP000249555"/>
    </source>
</evidence>
<dbReference type="NCBIfam" id="TIGR03100">
    <property type="entry name" value="hydr1_PEP"/>
    <property type="match status" value="1"/>
</dbReference>
<protein>
    <submittedName>
        <fullName evidence="1">Hydrolase 1, exosortase A system-associated</fullName>
    </submittedName>
</protein>
<name>A0A2W5AUY5_9SPHN</name>
<dbReference type="AlphaFoldDB" id="A0A2W5AUY5"/>
<dbReference type="EMBL" id="QFMX01000005">
    <property type="protein sequence ID" value="PZO74835.1"/>
    <property type="molecule type" value="Genomic_DNA"/>
</dbReference>
<sequence length="255" mass="26722">MRRLIGFACEGETLAATLDEAPGTTGLLIVSGGNEIRSGAHRGMAVLAQRLAATGTPVFRYDRRGVGDSTGHNGGFLSAESDLIAAAAEFRHAAPHVTRLIGFGNCDAASTLALFGRSAGFDKVVLANPWVIEPIDDLPPAAAIRHHYRTALRNPATWRRALSGNLNIISFIKGLMRMARTGEESRNPLASRVLTAIAAWQTDAAVILARSDVTAIAFAAAAGTAVPSETIDTDSHSFTGPAAAALETALRRNLA</sequence>
<dbReference type="Gene3D" id="3.40.50.1820">
    <property type="entry name" value="alpha/beta hydrolase"/>
    <property type="match status" value="1"/>
</dbReference>
<dbReference type="InterPro" id="IPR017531">
    <property type="entry name" value="Hydrolase-1_PEP"/>
</dbReference>
<gene>
    <name evidence="1" type="ORF">DI640_06130</name>
</gene>
<reference evidence="1 2" key="1">
    <citation type="submission" date="2017-08" db="EMBL/GenBank/DDBJ databases">
        <title>Infants hospitalized years apart are colonized by the same room-sourced microbial strains.</title>
        <authorList>
            <person name="Brooks B."/>
            <person name="Olm M.R."/>
            <person name="Firek B.A."/>
            <person name="Baker R."/>
            <person name="Thomas B.C."/>
            <person name="Morowitz M.J."/>
            <person name="Banfield J.F."/>
        </authorList>
    </citation>
    <scope>NUCLEOTIDE SEQUENCE [LARGE SCALE GENOMIC DNA]</scope>
    <source>
        <strain evidence="1">S2_018_000_R3_119</strain>
    </source>
</reference>
<dbReference type="SUPFAM" id="SSF53474">
    <property type="entry name" value="alpha/beta-Hydrolases"/>
    <property type="match status" value="1"/>
</dbReference>
<keyword evidence="1" id="KW-0378">Hydrolase</keyword>
<dbReference type="InterPro" id="IPR029058">
    <property type="entry name" value="AB_hydrolase_fold"/>
</dbReference>
<dbReference type="GO" id="GO:0016787">
    <property type="term" value="F:hydrolase activity"/>
    <property type="evidence" value="ECO:0007669"/>
    <property type="project" value="UniProtKB-KW"/>
</dbReference>